<reference evidence="4 5" key="1">
    <citation type="submission" date="2021-03" db="EMBL/GenBank/DDBJ databases">
        <title>Enterococcal diversity collection.</title>
        <authorList>
            <person name="Gilmore M.S."/>
            <person name="Schwartzman J."/>
            <person name="Van Tyne D."/>
            <person name="Martin M."/>
            <person name="Earl A.M."/>
            <person name="Manson A.L."/>
            <person name="Straub T."/>
            <person name="Salamzade R."/>
            <person name="Saavedra J."/>
            <person name="Lebreton F."/>
            <person name="Prichula J."/>
            <person name="Schaufler K."/>
            <person name="Gaca A."/>
            <person name="Sgardioli B."/>
            <person name="Wagenaar J."/>
            <person name="Strong T."/>
        </authorList>
    </citation>
    <scope>NUCLEOTIDE SEQUENCE [LARGE SCALE GENOMIC DNA]</scope>
    <source>
        <strain evidence="4 5">669A</strain>
    </source>
</reference>
<evidence type="ECO:0000313" key="5">
    <source>
        <dbReference type="Proteomes" id="UP000664601"/>
    </source>
</evidence>
<name>A0ABS3L8L0_9ENTE</name>
<evidence type="ECO:0000259" key="3">
    <source>
        <dbReference type="Pfam" id="PF13731"/>
    </source>
</evidence>
<comment type="caution">
    <text evidence="4">The sequence shown here is derived from an EMBL/GenBank/DDBJ whole genome shotgun (WGS) entry which is preliminary data.</text>
</comment>
<dbReference type="Pfam" id="PF13731">
    <property type="entry name" value="WxL"/>
    <property type="match status" value="1"/>
</dbReference>
<gene>
    <name evidence="4" type="ORF">JZO70_07250</name>
</gene>
<feature type="region of interest" description="Disordered" evidence="1">
    <location>
        <begin position="39"/>
        <end position="82"/>
    </location>
</feature>
<accession>A0ABS3L8L0</accession>
<dbReference type="Proteomes" id="UP000664601">
    <property type="component" value="Unassembled WGS sequence"/>
</dbReference>
<proteinExistence type="predicted"/>
<evidence type="ECO:0000313" key="4">
    <source>
        <dbReference type="EMBL" id="MBO1305950.1"/>
    </source>
</evidence>
<feature type="signal peptide" evidence="2">
    <location>
        <begin position="1"/>
        <end position="28"/>
    </location>
</feature>
<evidence type="ECO:0000256" key="1">
    <source>
        <dbReference type="SAM" id="MobiDB-lite"/>
    </source>
</evidence>
<evidence type="ECO:0000256" key="2">
    <source>
        <dbReference type="SAM" id="SignalP"/>
    </source>
</evidence>
<dbReference type="EMBL" id="JAFREM010000012">
    <property type="protein sequence ID" value="MBO1305950.1"/>
    <property type="molecule type" value="Genomic_DNA"/>
</dbReference>
<sequence>MKKKQMITTAAATVLAFTTLSGAAVVHAADGGEYTSNGAVKFIPNTDPTPPVNPTDPDPGKPVDPIDPTDPDGPNPGTDGPLSIDYASSLDFGLNKISNKDETYFARAQAYNGTTPKTANYVQVSDNRGNNGGWVLKVKQNGQFKAETITLNATLTGAAITLDNPTVASNSSAVAPVAEKPITLNPNGNESIVLSAVKDSGAGTWANRWGAVETVTEKDADGNDVQADVTKDVSLFVPGSTPKDAVNYTTTLTWNLSDIPENV</sequence>
<keyword evidence="2" id="KW-0732">Signal</keyword>
<feature type="compositionally biased region" description="Pro residues" evidence="1">
    <location>
        <begin position="47"/>
        <end position="62"/>
    </location>
</feature>
<feature type="domain" description="WxL" evidence="3">
    <location>
        <begin position="31"/>
        <end position="260"/>
    </location>
</feature>
<organism evidence="4 5">
    <name type="scientific">Candidatus Enterococcus moelleringii</name>
    <dbReference type="NCBI Taxonomy" id="2815325"/>
    <lineage>
        <taxon>Bacteria</taxon>
        <taxon>Bacillati</taxon>
        <taxon>Bacillota</taxon>
        <taxon>Bacilli</taxon>
        <taxon>Lactobacillales</taxon>
        <taxon>Enterococcaceae</taxon>
        <taxon>Enterococcus</taxon>
    </lineage>
</organism>
<keyword evidence="5" id="KW-1185">Reference proteome</keyword>
<dbReference type="InterPro" id="IPR027994">
    <property type="entry name" value="WxL_dom"/>
</dbReference>
<feature type="chain" id="PRO_5045323505" evidence="2">
    <location>
        <begin position="29"/>
        <end position="263"/>
    </location>
</feature>
<dbReference type="RefSeq" id="WP_207672882.1">
    <property type="nucleotide sequence ID" value="NZ_JAFREM010000012.1"/>
</dbReference>
<protein>
    <submittedName>
        <fullName evidence="4">WxL domain-containing protein</fullName>
    </submittedName>
</protein>